<dbReference type="InterPro" id="IPR029016">
    <property type="entry name" value="GAF-like_dom_sf"/>
</dbReference>
<dbReference type="CDD" id="cd16936">
    <property type="entry name" value="HATPase_RsbW-like"/>
    <property type="match status" value="1"/>
</dbReference>
<organism evidence="3 4">
    <name type="scientific">Streptomyces echinoruber</name>
    <dbReference type="NCBI Taxonomy" id="68898"/>
    <lineage>
        <taxon>Bacteria</taxon>
        <taxon>Bacillati</taxon>
        <taxon>Actinomycetota</taxon>
        <taxon>Actinomycetes</taxon>
        <taxon>Kitasatosporales</taxon>
        <taxon>Streptomycetaceae</taxon>
        <taxon>Streptomyces</taxon>
    </lineage>
</organism>
<dbReference type="AlphaFoldDB" id="A0A918V9M7"/>
<dbReference type="Proteomes" id="UP000623010">
    <property type="component" value="Unassembled WGS sequence"/>
</dbReference>
<dbReference type="SMART" id="SM00065">
    <property type="entry name" value="GAF"/>
    <property type="match status" value="1"/>
</dbReference>
<dbReference type="SUPFAM" id="SSF55874">
    <property type="entry name" value="ATPase domain of HSP90 chaperone/DNA topoisomerase II/histidine kinase"/>
    <property type="match status" value="1"/>
</dbReference>
<dbReference type="SUPFAM" id="SSF55785">
    <property type="entry name" value="PYP-like sensor domain (PAS domain)"/>
    <property type="match status" value="2"/>
</dbReference>
<dbReference type="SUPFAM" id="SSF81606">
    <property type="entry name" value="PP2C-like"/>
    <property type="match status" value="1"/>
</dbReference>
<dbReference type="PANTHER" id="PTHR43156:SF2">
    <property type="entry name" value="STAGE II SPORULATION PROTEIN E"/>
    <property type="match status" value="1"/>
</dbReference>
<dbReference type="PANTHER" id="PTHR43156">
    <property type="entry name" value="STAGE II SPORULATION PROTEIN E-RELATED"/>
    <property type="match status" value="1"/>
</dbReference>
<dbReference type="GO" id="GO:0006355">
    <property type="term" value="P:regulation of DNA-templated transcription"/>
    <property type="evidence" value="ECO:0007669"/>
    <property type="project" value="InterPro"/>
</dbReference>
<reference evidence="3" key="2">
    <citation type="submission" date="2020-09" db="EMBL/GenBank/DDBJ databases">
        <authorList>
            <person name="Sun Q."/>
            <person name="Ohkuma M."/>
        </authorList>
    </citation>
    <scope>NUCLEOTIDE SEQUENCE</scope>
    <source>
        <strain evidence="3">JCM 5016</strain>
    </source>
</reference>
<reference evidence="3" key="1">
    <citation type="journal article" date="2014" name="Int. J. Syst. Evol. Microbiol.">
        <title>Complete genome sequence of Corynebacterium casei LMG S-19264T (=DSM 44701T), isolated from a smear-ripened cheese.</title>
        <authorList>
            <consortium name="US DOE Joint Genome Institute (JGI-PGF)"/>
            <person name="Walter F."/>
            <person name="Albersmeier A."/>
            <person name="Kalinowski J."/>
            <person name="Ruckert C."/>
        </authorList>
    </citation>
    <scope>NUCLEOTIDE SEQUENCE</scope>
    <source>
        <strain evidence="3">JCM 5016</strain>
    </source>
</reference>
<proteinExistence type="predicted"/>
<keyword evidence="4" id="KW-1185">Reference proteome</keyword>
<dbReference type="SUPFAM" id="SSF55781">
    <property type="entry name" value="GAF domain-like"/>
    <property type="match status" value="1"/>
</dbReference>
<dbReference type="Gene3D" id="3.60.40.10">
    <property type="entry name" value="PPM-type phosphatase domain"/>
    <property type="match status" value="1"/>
</dbReference>
<protein>
    <recommendedName>
        <fullName evidence="2">PAS domain-containing protein</fullName>
    </recommendedName>
</protein>
<dbReference type="InterPro" id="IPR000014">
    <property type="entry name" value="PAS"/>
</dbReference>
<dbReference type="Pfam" id="PF01590">
    <property type="entry name" value="GAF"/>
    <property type="match status" value="1"/>
</dbReference>
<dbReference type="Pfam" id="PF08448">
    <property type="entry name" value="PAS_4"/>
    <property type="match status" value="1"/>
</dbReference>
<dbReference type="Pfam" id="PF13581">
    <property type="entry name" value="HATPase_c_2"/>
    <property type="match status" value="1"/>
</dbReference>
<dbReference type="InterPro" id="IPR013767">
    <property type="entry name" value="PAS_fold"/>
</dbReference>
<accession>A0A918V9M7</accession>
<dbReference type="FunFam" id="3.30.450.40:FF:000035">
    <property type="entry name" value="PAS sensor protein"/>
    <property type="match status" value="1"/>
</dbReference>
<dbReference type="InterPro" id="IPR036890">
    <property type="entry name" value="HATPase_C_sf"/>
</dbReference>
<dbReference type="InterPro" id="IPR013656">
    <property type="entry name" value="PAS_4"/>
</dbReference>
<dbReference type="InterPro" id="IPR003594">
    <property type="entry name" value="HATPase_dom"/>
</dbReference>
<evidence type="ECO:0000259" key="2">
    <source>
        <dbReference type="PROSITE" id="PS50112"/>
    </source>
</evidence>
<dbReference type="InterPro" id="IPR001932">
    <property type="entry name" value="PPM-type_phosphatase-like_dom"/>
</dbReference>
<dbReference type="InterPro" id="IPR035965">
    <property type="entry name" value="PAS-like_dom_sf"/>
</dbReference>
<dbReference type="Pfam" id="PF00989">
    <property type="entry name" value="PAS"/>
    <property type="match status" value="1"/>
</dbReference>
<evidence type="ECO:0000256" key="1">
    <source>
        <dbReference type="ARBA" id="ARBA00022801"/>
    </source>
</evidence>
<dbReference type="EMBL" id="BMWH01000005">
    <property type="protein sequence ID" value="GGZ81961.1"/>
    <property type="molecule type" value="Genomic_DNA"/>
</dbReference>
<dbReference type="SMART" id="SM00331">
    <property type="entry name" value="PP2C_SIG"/>
    <property type="match status" value="1"/>
</dbReference>
<dbReference type="GO" id="GO:0016791">
    <property type="term" value="F:phosphatase activity"/>
    <property type="evidence" value="ECO:0007669"/>
    <property type="project" value="TreeGrafter"/>
</dbReference>
<dbReference type="PROSITE" id="PS50112">
    <property type="entry name" value="PAS"/>
    <property type="match status" value="1"/>
</dbReference>
<dbReference type="Pfam" id="PF07228">
    <property type="entry name" value="SpoIIE"/>
    <property type="match status" value="1"/>
</dbReference>
<dbReference type="CDD" id="cd00130">
    <property type="entry name" value="PAS"/>
    <property type="match status" value="1"/>
</dbReference>
<evidence type="ECO:0000313" key="4">
    <source>
        <dbReference type="Proteomes" id="UP000623010"/>
    </source>
</evidence>
<keyword evidence="1" id="KW-0378">Hydrolase</keyword>
<dbReference type="SMART" id="SM00091">
    <property type="entry name" value="PAS"/>
    <property type="match status" value="2"/>
</dbReference>
<comment type="caution">
    <text evidence="3">The sequence shown here is derived from an EMBL/GenBank/DDBJ whole genome shotgun (WGS) entry which is preliminary data.</text>
</comment>
<name>A0A918V9M7_9ACTN</name>
<evidence type="ECO:0000313" key="3">
    <source>
        <dbReference type="EMBL" id="GGZ81961.1"/>
    </source>
</evidence>
<dbReference type="FunFam" id="3.60.40.10:FF:000031">
    <property type="entry name" value="PAS sensor protein"/>
    <property type="match status" value="1"/>
</dbReference>
<dbReference type="RefSeq" id="WP_190057115.1">
    <property type="nucleotide sequence ID" value="NZ_BMWH01000005.1"/>
</dbReference>
<dbReference type="FunFam" id="3.30.565.10:FF:000028">
    <property type="entry name" value="PAS sensor protein"/>
    <property type="match status" value="1"/>
</dbReference>
<sequence length="823" mass="88649">MGLRDGAYGYECGGDPLGITAAAVVLVDGNGLIQYWSRQAQHLLGHAPADVVGRPVTSLLTSADDLAAVQSGGLAQRVGNGWEGVVVACHRAGHRVELAVRVCPLDTDRDVGWLAAACGVDAARAWELDRAVLRGLLEESPVGIAVLDTELRWQWVNRVLADMEGLPVGVQEDAATGPVTPPAQAPVPSVVDWQARQVLMSGRVPLAFEQVPSAPDETGPHHEAHLRLRSSFPLRNPEGKTLGVCHTAVDFTGQDRARERLALVNEAGQRIGTTLDLKRTVQELAEVLVPQVADFVAIDLLDRVLSVYELTAGPGDRGTLVRVAHRSAHQDLPEVIVPLGHPADYPARSPQRRCLATGRPVHDPVLDTSTAWLAEDPARYGKFLEIGIHSHLTAPLRARGVTMGVVTLLRWANPNPFDEDELLLVEELVARAAMCVDNARRFAREHHAALALQTSLLPPNLPDHIAVDVAYRYLPADAEAGVGGDWFDVIPLSGARVALVVGDVFGHGIHAAASMGRLRAAVQTLADLDLPPDELLARLDDLVLRLADEAEASTEGPLVVGATCVYGIYDPISRKFCVARAGHPSPAIAHLREPVEFPDIPAGPPLGLGGLPFESTEIEVEDGSVLAFYTDGLVEASDRDVDVGFERLCFALAHPDRPLDEICNTMVRTLLPDRPQDDVAFLVARAHALSPDRVASWEIPADPAAVQQARRDTARQLAAWGLDDAAFTTELIVSELVTNAINHAYGPIHLRLIHERALICEVSDASNTSPHLRRARSTDEGGRGLFLVAQVAQRWGTRYTDTGKTIWAEQQLPSARGTESLGH</sequence>
<dbReference type="Gene3D" id="3.30.450.20">
    <property type="entry name" value="PAS domain"/>
    <property type="match status" value="2"/>
</dbReference>
<dbReference type="InterPro" id="IPR003018">
    <property type="entry name" value="GAF"/>
</dbReference>
<dbReference type="Gene3D" id="3.30.565.10">
    <property type="entry name" value="Histidine kinase-like ATPase, C-terminal domain"/>
    <property type="match status" value="1"/>
</dbReference>
<dbReference type="Gene3D" id="3.30.450.40">
    <property type="match status" value="1"/>
</dbReference>
<gene>
    <name evidence="3" type="ORF">GCM10010389_19800</name>
</gene>
<dbReference type="InterPro" id="IPR052016">
    <property type="entry name" value="Bact_Sigma-Reg"/>
</dbReference>
<dbReference type="NCBIfam" id="TIGR00229">
    <property type="entry name" value="sensory_box"/>
    <property type="match status" value="1"/>
</dbReference>
<dbReference type="InterPro" id="IPR036457">
    <property type="entry name" value="PPM-type-like_dom_sf"/>
</dbReference>
<feature type="domain" description="PAS" evidence="2">
    <location>
        <begin position="24"/>
        <end position="81"/>
    </location>
</feature>